<evidence type="ECO:0000313" key="8">
    <source>
        <dbReference type="EMBL" id="TKJ38505.1"/>
    </source>
</evidence>
<accession>A0A532UU81</accession>
<dbReference type="PRINTS" id="PR00143">
    <property type="entry name" value="CITRTSNTHASE"/>
</dbReference>
<protein>
    <recommendedName>
        <fullName evidence="5">Citrate synthase</fullName>
    </recommendedName>
</protein>
<dbReference type="GO" id="GO:0006099">
    <property type="term" value="P:tricarboxylic acid cycle"/>
    <property type="evidence" value="ECO:0007669"/>
    <property type="project" value="UniProtKB-UniPathway"/>
</dbReference>
<evidence type="ECO:0000256" key="1">
    <source>
        <dbReference type="ARBA" id="ARBA00004751"/>
    </source>
</evidence>
<proteinExistence type="inferred from homology"/>
<comment type="similarity">
    <text evidence="2 5 7">Belongs to the citrate synthase family.</text>
</comment>
<dbReference type="InterPro" id="IPR019810">
    <property type="entry name" value="Citrate_synthase_AS"/>
</dbReference>
<dbReference type="PIRSF" id="PIRSF001369">
    <property type="entry name" value="Citrate_synth"/>
    <property type="match status" value="1"/>
</dbReference>
<dbReference type="PANTHER" id="PTHR11739">
    <property type="entry name" value="CITRATE SYNTHASE"/>
    <property type="match status" value="1"/>
</dbReference>
<dbReference type="InterPro" id="IPR002020">
    <property type="entry name" value="Citrate_synthase"/>
</dbReference>
<reference evidence="8 9" key="1">
    <citation type="submission" date="2017-06" db="EMBL/GenBank/DDBJ databases">
        <title>Novel microbial phyla capable of carbon fixation and sulfur reduction in deep-sea sediments.</title>
        <authorList>
            <person name="Huang J."/>
            <person name="Baker B."/>
            <person name="Wang Y."/>
        </authorList>
    </citation>
    <scope>NUCLEOTIDE SEQUENCE [LARGE SCALE GENOMIC DNA]</scope>
    <source>
        <strain evidence="8">B3_LCP</strain>
    </source>
</reference>
<evidence type="ECO:0000256" key="4">
    <source>
        <dbReference type="ARBA" id="ARBA00049288"/>
    </source>
</evidence>
<dbReference type="UniPathway" id="UPA00223"/>
<evidence type="ECO:0000313" key="9">
    <source>
        <dbReference type="Proteomes" id="UP000319619"/>
    </source>
</evidence>
<dbReference type="AlphaFoldDB" id="A0A532UU81"/>
<name>A0A532UU81_UNCL8</name>
<feature type="active site" evidence="6">
    <location>
        <position position="321"/>
    </location>
</feature>
<comment type="pathway">
    <text evidence="1">Carbohydrate metabolism; tricarboxylic acid cycle; isocitrate from oxaloacetate: step 1/2.</text>
</comment>
<evidence type="ECO:0000256" key="7">
    <source>
        <dbReference type="RuleBase" id="RU003406"/>
    </source>
</evidence>
<dbReference type="InterPro" id="IPR024176">
    <property type="entry name" value="Citrate_synthase_bac-typ"/>
</dbReference>
<dbReference type="InterPro" id="IPR016143">
    <property type="entry name" value="Citrate_synth-like_sm_a-sub"/>
</dbReference>
<dbReference type="InterPro" id="IPR036969">
    <property type="entry name" value="Citrate_synthase_sf"/>
</dbReference>
<dbReference type="Pfam" id="PF00285">
    <property type="entry name" value="Citrate_synt"/>
    <property type="match status" value="1"/>
</dbReference>
<dbReference type="SUPFAM" id="SSF48256">
    <property type="entry name" value="Citrate synthase"/>
    <property type="match status" value="1"/>
</dbReference>
<comment type="catalytic activity">
    <reaction evidence="4">
        <text>oxaloacetate + acetyl-CoA + H2O = citrate + CoA + H(+)</text>
        <dbReference type="Rhea" id="RHEA:16845"/>
        <dbReference type="ChEBI" id="CHEBI:15377"/>
        <dbReference type="ChEBI" id="CHEBI:15378"/>
        <dbReference type="ChEBI" id="CHEBI:16452"/>
        <dbReference type="ChEBI" id="CHEBI:16947"/>
        <dbReference type="ChEBI" id="CHEBI:57287"/>
        <dbReference type="ChEBI" id="CHEBI:57288"/>
        <dbReference type="EC" id="2.3.3.16"/>
    </reaction>
</comment>
<feature type="active site" evidence="6">
    <location>
        <position position="267"/>
    </location>
</feature>
<evidence type="ECO:0000256" key="2">
    <source>
        <dbReference type="ARBA" id="ARBA00010566"/>
    </source>
</evidence>
<dbReference type="PROSITE" id="PS00480">
    <property type="entry name" value="CITRATE_SYNTHASE"/>
    <property type="match status" value="1"/>
</dbReference>
<dbReference type="EMBL" id="NJBN01000009">
    <property type="protein sequence ID" value="TKJ38505.1"/>
    <property type="molecule type" value="Genomic_DNA"/>
</dbReference>
<keyword evidence="3 5" id="KW-0808">Transferase</keyword>
<organism evidence="8 9">
    <name type="scientific">candidate division LCP-89 bacterium B3_LCP</name>
    <dbReference type="NCBI Taxonomy" id="2012998"/>
    <lineage>
        <taxon>Bacteria</taxon>
        <taxon>Pseudomonadati</taxon>
        <taxon>Bacteria division LCP-89</taxon>
    </lineage>
</organism>
<dbReference type="PANTHER" id="PTHR11739:SF4">
    <property type="entry name" value="CITRATE SYNTHASE, PEROXISOMAL"/>
    <property type="match status" value="1"/>
</dbReference>
<dbReference type="InterPro" id="IPR016142">
    <property type="entry name" value="Citrate_synth-like_lrg_a-sub"/>
</dbReference>
<dbReference type="GO" id="GO:0005975">
    <property type="term" value="P:carbohydrate metabolic process"/>
    <property type="evidence" value="ECO:0007669"/>
    <property type="project" value="TreeGrafter"/>
</dbReference>
<gene>
    <name evidence="8" type="ORF">CEE37_12110</name>
</gene>
<evidence type="ECO:0000256" key="5">
    <source>
        <dbReference type="PIRNR" id="PIRNR001369"/>
    </source>
</evidence>
<dbReference type="Gene3D" id="1.10.230.10">
    <property type="entry name" value="Cytochrome P450-Terp, domain 2"/>
    <property type="match status" value="1"/>
</dbReference>
<sequence length="372" mass="41526">MKPIKEPREQTYDRGLENLIVGETGIGKIDGEEGKLWYRGYDIEELAQYSTFDEVAYLIIHGALPTSSQYERWLLELQVWHGPPVEAMTVLKWLPANTQALMLYRTMLSIAACHIPESENTRLDAQWRRPARILSWCSTLAAAAICHIRGKEPNPFNPEKLFSANFLSQSLGKEPTEYEIKVFDISMIVQAEHGVHTAALAALATISTGADLGSAVLAGMGALSGKLHGGANQLAFQNLIQHQSVEEARAWTAKRLSEGYKFPGFGHRIYKTHDPRVIILEPYVEKLLADKGDKLLWDIYRTVRDEVESKLGNKGIYINADGITGIIYHALGFPPESFRIPFLLAIQVGWMAHCLEYLSDGKMIEPGAIYTG</sequence>
<dbReference type="GO" id="GO:0036440">
    <property type="term" value="F:citrate synthase activity"/>
    <property type="evidence" value="ECO:0007669"/>
    <property type="project" value="UniProtKB-EC"/>
</dbReference>
<evidence type="ECO:0000256" key="3">
    <source>
        <dbReference type="ARBA" id="ARBA00022679"/>
    </source>
</evidence>
<dbReference type="Gene3D" id="1.10.580.10">
    <property type="entry name" value="Citrate Synthase, domain 1"/>
    <property type="match status" value="1"/>
</dbReference>
<evidence type="ECO:0000256" key="6">
    <source>
        <dbReference type="PIRSR" id="PIRSR001369-1"/>
    </source>
</evidence>
<comment type="caution">
    <text evidence="8">The sequence shown here is derived from an EMBL/GenBank/DDBJ whole genome shotgun (WGS) entry which is preliminary data.</text>
</comment>
<dbReference type="Proteomes" id="UP000319619">
    <property type="component" value="Unassembled WGS sequence"/>
</dbReference>